<evidence type="ECO:0000256" key="2">
    <source>
        <dbReference type="ARBA" id="ARBA00022573"/>
    </source>
</evidence>
<dbReference type="InterPro" id="IPR029063">
    <property type="entry name" value="SAM-dependent_MTases_sf"/>
</dbReference>
<evidence type="ECO:0000256" key="3">
    <source>
        <dbReference type="ARBA" id="ARBA00022603"/>
    </source>
</evidence>
<evidence type="ECO:0000259" key="6">
    <source>
        <dbReference type="Pfam" id="PF13847"/>
    </source>
</evidence>
<dbReference type="OrthoDB" id="9780707at2"/>
<dbReference type="GO" id="GO:0008276">
    <property type="term" value="F:protein methyltransferase activity"/>
    <property type="evidence" value="ECO:0007669"/>
    <property type="project" value="InterPro"/>
</dbReference>
<keyword evidence="5" id="KW-0949">S-adenosyl-L-methionine</keyword>
<dbReference type="HAMAP" id="MF_00786">
    <property type="entry name" value="CbiT"/>
    <property type="match status" value="1"/>
</dbReference>
<dbReference type="GO" id="GO:0032259">
    <property type="term" value="P:methylation"/>
    <property type="evidence" value="ECO:0007669"/>
    <property type="project" value="UniProtKB-KW"/>
</dbReference>
<dbReference type="EMBL" id="QXXA01000006">
    <property type="protein sequence ID" value="NBI06477.1"/>
    <property type="molecule type" value="Genomic_DNA"/>
</dbReference>
<keyword evidence="8" id="KW-1185">Reference proteome</keyword>
<dbReference type="CDD" id="cd02440">
    <property type="entry name" value="AdoMet_MTases"/>
    <property type="match status" value="1"/>
</dbReference>
<dbReference type="Pfam" id="PF13847">
    <property type="entry name" value="Methyltransf_31"/>
    <property type="match status" value="1"/>
</dbReference>
<protein>
    <submittedName>
        <fullName evidence="7">Precorrin-6Y C5,15-methyltransferase (Decarboxylating) subunit CbiT</fullName>
    </submittedName>
</protein>
<dbReference type="UniPathway" id="UPA00148"/>
<name>A0A845QUC9_9CLOT</name>
<keyword evidence="2" id="KW-0169">Cobalamin biosynthesis</keyword>
<evidence type="ECO:0000256" key="5">
    <source>
        <dbReference type="ARBA" id="ARBA00022691"/>
    </source>
</evidence>
<evidence type="ECO:0000256" key="4">
    <source>
        <dbReference type="ARBA" id="ARBA00022679"/>
    </source>
</evidence>
<comment type="caution">
    <text evidence="7">The sequence shown here is derived from an EMBL/GenBank/DDBJ whole genome shotgun (WGS) entry which is preliminary data.</text>
</comment>
<dbReference type="AlphaFoldDB" id="A0A845QUC9"/>
<sequence>MSRFSIEDDDFIRGKVPMTKSEIRAITIGKLQLEKDLKVIDIGAGTGGISIEIASIVENGKVYAIEKKKEAVDLIAKNKSHFNIDNLEIIEGVAPEALKDIGDIDRVFIGGSSGNMETIINWSYEKLKDNNKIVINTITIENAYKAINFLKQYKFKDIDIVHVNISKGKSIGDLTMMIGTNPIYIISAKR</sequence>
<gene>
    <name evidence="7" type="primary">cbiT</name>
    <name evidence="7" type="ORF">D3Z33_06325</name>
</gene>
<dbReference type="GO" id="GO:0009236">
    <property type="term" value="P:cobalamin biosynthetic process"/>
    <property type="evidence" value="ECO:0007669"/>
    <property type="project" value="UniProtKB-UniPathway"/>
</dbReference>
<keyword evidence="3 7" id="KW-0489">Methyltransferase</keyword>
<accession>A0A845QUC9</accession>
<proteinExistence type="inferred from homology"/>
<feature type="domain" description="Methyltransferase" evidence="6">
    <location>
        <begin position="34"/>
        <end position="139"/>
    </location>
</feature>
<reference evidence="7 8" key="1">
    <citation type="submission" date="2018-08" db="EMBL/GenBank/DDBJ databases">
        <title>Murine metabolic-syndrome-specific gut microbial biobank.</title>
        <authorList>
            <person name="Liu C."/>
        </authorList>
    </citation>
    <scope>NUCLEOTIDE SEQUENCE [LARGE SCALE GENOMIC DNA]</scope>
    <source>
        <strain evidence="7 8">583</strain>
    </source>
</reference>
<dbReference type="InterPro" id="IPR023475">
    <property type="entry name" value="CbiT"/>
</dbReference>
<dbReference type="PANTHER" id="PTHR43182:SF1">
    <property type="entry name" value="COBALT-PRECORRIN-7 C(5)-METHYLTRANSFERASE"/>
    <property type="match status" value="1"/>
</dbReference>
<dbReference type="NCBIfam" id="TIGR02469">
    <property type="entry name" value="CbiT"/>
    <property type="match status" value="1"/>
</dbReference>
<organism evidence="7 8">
    <name type="scientific">Senegalia massiliensis</name>
    <dbReference type="NCBI Taxonomy" id="1720316"/>
    <lineage>
        <taxon>Bacteria</taxon>
        <taxon>Bacillati</taxon>
        <taxon>Bacillota</taxon>
        <taxon>Clostridia</taxon>
        <taxon>Eubacteriales</taxon>
        <taxon>Clostridiaceae</taxon>
        <taxon>Senegalia</taxon>
    </lineage>
</organism>
<dbReference type="InterPro" id="IPR014008">
    <property type="entry name" value="Cbl_synth_MTase_CbiT"/>
</dbReference>
<evidence type="ECO:0000256" key="1">
    <source>
        <dbReference type="ARBA" id="ARBA00004953"/>
    </source>
</evidence>
<dbReference type="RefSeq" id="WP_160196955.1">
    <property type="nucleotide sequence ID" value="NZ_QXXA01000006.1"/>
</dbReference>
<dbReference type="Proteomes" id="UP000467132">
    <property type="component" value="Unassembled WGS sequence"/>
</dbReference>
<dbReference type="Gene3D" id="3.40.50.150">
    <property type="entry name" value="Vaccinia Virus protein VP39"/>
    <property type="match status" value="1"/>
</dbReference>
<dbReference type="PANTHER" id="PTHR43182">
    <property type="entry name" value="COBALT-PRECORRIN-6B C(15)-METHYLTRANSFERASE (DECARBOXYLATING)"/>
    <property type="match status" value="1"/>
</dbReference>
<evidence type="ECO:0000313" key="7">
    <source>
        <dbReference type="EMBL" id="NBI06477.1"/>
    </source>
</evidence>
<dbReference type="SUPFAM" id="SSF53335">
    <property type="entry name" value="S-adenosyl-L-methionine-dependent methyltransferases"/>
    <property type="match status" value="1"/>
</dbReference>
<comment type="pathway">
    <text evidence="1">Cofactor biosynthesis; adenosylcobalamin biosynthesis.</text>
</comment>
<dbReference type="InterPro" id="IPR050714">
    <property type="entry name" value="Cobalamin_biosynth_MTase"/>
</dbReference>
<keyword evidence="4 7" id="KW-0808">Transferase</keyword>
<evidence type="ECO:0000313" key="8">
    <source>
        <dbReference type="Proteomes" id="UP000467132"/>
    </source>
</evidence>
<dbReference type="InterPro" id="IPR025714">
    <property type="entry name" value="Methyltranfer_dom"/>
</dbReference>